<reference evidence="1" key="1">
    <citation type="submission" date="2019-08" db="EMBL/GenBank/DDBJ databases">
        <title>The improved chromosome-level genome for the pearl oyster Pinctada fucata martensii using PacBio sequencing and Hi-C.</title>
        <authorList>
            <person name="Zheng Z."/>
        </authorList>
    </citation>
    <scope>NUCLEOTIDE SEQUENCE</scope>
    <source>
        <strain evidence="1">ZZ-2019</strain>
        <tissue evidence="1">Adductor muscle</tissue>
    </source>
</reference>
<evidence type="ECO:0008006" key="3">
    <source>
        <dbReference type="Google" id="ProtNLM"/>
    </source>
</evidence>
<organism evidence="1 2">
    <name type="scientific">Pinctada imbricata</name>
    <name type="common">Atlantic pearl-oyster</name>
    <name type="synonym">Pinctada martensii</name>
    <dbReference type="NCBI Taxonomy" id="66713"/>
    <lineage>
        <taxon>Eukaryota</taxon>
        <taxon>Metazoa</taxon>
        <taxon>Spiralia</taxon>
        <taxon>Lophotrochozoa</taxon>
        <taxon>Mollusca</taxon>
        <taxon>Bivalvia</taxon>
        <taxon>Autobranchia</taxon>
        <taxon>Pteriomorphia</taxon>
        <taxon>Pterioida</taxon>
        <taxon>Pterioidea</taxon>
        <taxon>Pteriidae</taxon>
        <taxon>Pinctada</taxon>
    </lineage>
</organism>
<dbReference type="EMBL" id="VSWD01000012">
    <property type="protein sequence ID" value="KAK3086128.1"/>
    <property type="molecule type" value="Genomic_DNA"/>
</dbReference>
<dbReference type="InterPro" id="IPR051077">
    <property type="entry name" value="Ca-dependent_lectin"/>
</dbReference>
<dbReference type="Proteomes" id="UP001186944">
    <property type="component" value="Unassembled WGS sequence"/>
</dbReference>
<dbReference type="PANTHER" id="PTHR24024">
    <property type="entry name" value="PULMONARY SURFACTANT-ASSOCIATED PROTEIN A"/>
    <property type="match status" value="1"/>
</dbReference>
<protein>
    <recommendedName>
        <fullName evidence="3">Short-chain collagen C4-like</fullName>
    </recommendedName>
</protein>
<sequence>MYSHSGGAAESLCLPSDNPKFTEGEVTGYAFIYGAEYEVSYLKDDRKSLNNHKVPCAVCTRREKSVVKMFPAMDNCPGKFSKEYTGTIMAGHHGHPSATQYTCIDKDPKAVNGGGHIDQNGRLFYSVVAKCGSLKCPPYKQNKELACVVCSL</sequence>
<dbReference type="GO" id="GO:0005615">
    <property type="term" value="C:extracellular space"/>
    <property type="evidence" value="ECO:0007669"/>
    <property type="project" value="TreeGrafter"/>
</dbReference>
<name>A0AA89BKP2_PINIB</name>
<dbReference type="PANTHER" id="PTHR24024:SF18">
    <property type="entry name" value="SHORT-CHAIN COLLAGEN C4-LIKE"/>
    <property type="match status" value="1"/>
</dbReference>
<evidence type="ECO:0000313" key="2">
    <source>
        <dbReference type="Proteomes" id="UP001186944"/>
    </source>
</evidence>
<evidence type="ECO:0000313" key="1">
    <source>
        <dbReference type="EMBL" id="KAK3086128.1"/>
    </source>
</evidence>
<proteinExistence type="predicted"/>
<keyword evidence="2" id="KW-1185">Reference proteome</keyword>
<gene>
    <name evidence="1" type="ORF">FSP39_013943</name>
</gene>
<accession>A0AA89BKP2</accession>
<dbReference type="AlphaFoldDB" id="A0AA89BKP2"/>
<comment type="caution">
    <text evidence="1">The sequence shown here is derived from an EMBL/GenBank/DDBJ whole genome shotgun (WGS) entry which is preliminary data.</text>
</comment>